<dbReference type="RefSeq" id="WP_290281930.1">
    <property type="nucleotide sequence ID" value="NZ_JAUFQI010000001.1"/>
</dbReference>
<evidence type="ECO:0000313" key="3">
    <source>
        <dbReference type="Proteomes" id="UP001595710"/>
    </source>
</evidence>
<accession>A0ABV7WUD0</accession>
<reference evidence="3" key="1">
    <citation type="journal article" date="2019" name="Int. J. Syst. Evol. Microbiol.">
        <title>The Global Catalogue of Microorganisms (GCM) 10K type strain sequencing project: providing services to taxonomists for standard genome sequencing and annotation.</title>
        <authorList>
            <consortium name="The Broad Institute Genomics Platform"/>
            <consortium name="The Broad Institute Genome Sequencing Center for Infectious Disease"/>
            <person name="Wu L."/>
            <person name="Ma J."/>
        </authorList>
    </citation>
    <scope>NUCLEOTIDE SEQUENCE [LARGE SCALE GENOMIC DNA]</scope>
    <source>
        <strain evidence="3">CECT 8288</strain>
    </source>
</reference>
<dbReference type="EMBL" id="JBHRYN010000029">
    <property type="protein sequence ID" value="MFC3702837.1"/>
    <property type="molecule type" value="Genomic_DNA"/>
</dbReference>
<organism evidence="2 3">
    <name type="scientific">Reinekea marina</name>
    <dbReference type="NCBI Taxonomy" id="1310421"/>
    <lineage>
        <taxon>Bacteria</taxon>
        <taxon>Pseudomonadati</taxon>
        <taxon>Pseudomonadota</taxon>
        <taxon>Gammaproteobacteria</taxon>
        <taxon>Oceanospirillales</taxon>
        <taxon>Saccharospirillaceae</taxon>
        <taxon>Reinekea</taxon>
    </lineage>
</organism>
<dbReference type="Proteomes" id="UP001595710">
    <property type="component" value="Unassembled WGS sequence"/>
</dbReference>
<keyword evidence="1" id="KW-0175">Coiled coil</keyword>
<protein>
    <submittedName>
        <fullName evidence="2">Uncharacterized protein</fullName>
    </submittedName>
</protein>
<name>A0ABV7WUD0_9GAMM</name>
<comment type="caution">
    <text evidence="2">The sequence shown here is derived from an EMBL/GenBank/DDBJ whole genome shotgun (WGS) entry which is preliminary data.</text>
</comment>
<keyword evidence="3" id="KW-1185">Reference proteome</keyword>
<sequence>MEVEIARLIADVLTEATKILGPAAIASFATYKVTSIQSKLKIEELKRANSFKAKEHLLHYYENQQDRLNDAQKELQESLTSLLGFSTGYSSGSDKEVDDVTKTFSGLINTHIRLVPISLRSIIKEYESLGLNTTDEYTYLKGYLERIDELVQSDVREQMATNIHFLTEIYALLSTCNHSLLERKILELFGDTDNS</sequence>
<feature type="coiled-coil region" evidence="1">
    <location>
        <begin position="54"/>
        <end position="81"/>
    </location>
</feature>
<evidence type="ECO:0000313" key="2">
    <source>
        <dbReference type="EMBL" id="MFC3702837.1"/>
    </source>
</evidence>
<evidence type="ECO:0000256" key="1">
    <source>
        <dbReference type="SAM" id="Coils"/>
    </source>
</evidence>
<proteinExistence type="predicted"/>
<gene>
    <name evidence="2" type="ORF">ACFOND_14450</name>
</gene>